<dbReference type="PROSITE" id="PS50987">
    <property type="entry name" value="HTH_ARSR_2"/>
    <property type="match status" value="1"/>
</dbReference>
<reference evidence="5 6" key="1">
    <citation type="submission" date="2024-08" db="EMBL/GenBank/DDBJ databases">
        <title>Sulfate-reducing bacteria isolated from formation water of the oil field in Kazakhstan and description of Pseudodesulfovibrio sp.</title>
        <authorList>
            <person name="Bidzhieva S.K."/>
            <person name="Tourova T.P."/>
            <person name="Grouzdev D.S."/>
            <person name="Beletsky A.V."/>
            <person name="Sokolova D.S."/>
            <person name="Samigullina S.R."/>
            <person name="Poltaraus A.B."/>
            <person name="Avtukh A.N."/>
            <person name="Tereshina V.M."/>
            <person name="Zhaparov N.S."/>
            <person name="Mardanov A.V."/>
            <person name="Nazina T.N."/>
        </authorList>
    </citation>
    <scope>NUCLEOTIDE SEQUENCE [LARGE SCALE GENOMIC DNA]</scope>
    <source>
        <strain evidence="5 6">9FUS</strain>
    </source>
</reference>
<dbReference type="InterPro" id="IPR011991">
    <property type="entry name" value="ArsR-like_HTH"/>
</dbReference>
<evidence type="ECO:0000313" key="5">
    <source>
        <dbReference type="EMBL" id="MEZ7197100.1"/>
    </source>
</evidence>
<evidence type="ECO:0000256" key="2">
    <source>
        <dbReference type="ARBA" id="ARBA00023125"/>
    </source>
</evidence>
<keyword evidence="1" id="KW-0805">Transcription regulation</keyword>
<dbReference type="PANTHER" id="PTHR33154">
    <property type="entry name" value="TRANSCRIPTIONAL REGULATOR, ARSR FAMILY"/>
    <property type="match status" value="1"/>
</dbReference>
<dbReference type="EMBL" id="JBGLYH010000024">
    <property type="protein sequence ID" value="MEZ7197100.1"/>
    <property type="molecule type" value="Genomic_DNA"/>
</dbReference>
<dbReference type="InterPro" id="IPR051081">
    <property type="entry name" value="HTH_MetalResp_TranReg"/>
</dbReference>
<evidence type="ECO:0000256" key="3">
    <source>
        <dbReference type="ARBA" id="ARBA00023163"/>
    </source>
</evidence>
<organism evidence="5 6">
    <name type="scientific">Pseudodesulfovibrio karagichevae</name>
    <dbReference type="NCBI Taxonomy" id="3239305"/>
    <lineage>
        <taxon>Bacteria</taxon>
        <taxon>Pseudomonadati</taxon>
        <taxon>Thermodesulfobacteriota</taxon>
        <taxon>Desulfovibrionia</taxon>
        <taxon>Desulfovibrionales</taxon>
        <taxon>Desulfovibrionaceae</taxon>
    </lineage>
</organism>
<dbReference type="PANTHER" id="PTHR33154:SF18">
    <property type="entry name" value="ARSENICAL RESISTANCE OPERON REPRESSOR"/>
    <property type="match status" value="1"/>
</dbReference>
<evidence type="ECO:0000313" key="6">
    <source>
        <dbReference type="Proteomes" id="UP001568698"/>
    </source>
</evidence>
<gene>
    <name evidence="5" type="ORF">AB6M95_10105</name>
</gene>
<dbReference type="Gene3D" id="1.10.10.10">
    <property type="entry name" value="Winged helix-like DNA-binding domain superfamily/Winged helix DNA-binding domain"/>
    <property type="match status" value="1"/>
</dbReference>
<keyword evidence="6" id="KW-1185">Reference proteome</keyword>
<dbReference type="InterPro" id="IPR036390">
    <property type="entry name" value="WH_DNA-bd_sf"/>
</dbReference>
<feature type="domain" description="HTH arsR-type" evidence="4">
    <location>
        <begin position="15"/>
        <end position="115"/>
    </location>
</feature>
<keyword evidence="3" id="KW-0804">Transcription</keyword>
<dbReference type="Proteomes" id="UP001568698">
    <property type="component" value="Unassembled WGS sequence"/>
</dbReference>
<proteinExistence type="predicted"/>
<accession>A0ABV4K378</accession>
<dbReference type="SUPFAM" id="SSF46785">
    <property type="entry name" value="Winged helix' DNA-binding domain"/>
    <property type="match status" value="1"/>
</dbReference>
<sequence>MSKSKAETGPVEASTPEDELEQMARMFKALSNPHRLRIYRELASCVCGSVAKSPEEFRNCQCGFADRFGLAASTVSHHFKELREAGLIHMKREAKTVLFWVDQEAARKLRHVLNG</sequence>
<dbReference type="RefSeq" id="WP_371386618.1">
    <property type="nucleotide sequence ID" value="NZ_JBGLYH010000024.1"/>
</dbReference>
<evidence type="ECO:0000259" key="4">
    <source>
        <dbReference type="PROSITE" id="PS50987"/>
    </source>
</evidence>
<dbReference type="InterPro" id="IPR036388">
    <property type="entry name" value="WH-like_DNA-bd_sf"/>
</dbReference>
<dbReference type="Pfam" id="PF01022">
    <property type="entry name" value="HTH_5"/>
    <property type="match status" value="1"/>
</dbReference>
<dbReference type="InterPro" id="IPR001845">
    <property type="entry name" value="HTH_ArsR_DNA-bd_dom"/>
</dbReference>
<dbReference type="SMART" id="SM00418">
    <property type="entry name" value="HTH_ARSR"/>
    <property type="match status" value="1"/>
</dbReference>
<dbReference type="CDD" id="cd00090">
    <property type="entry name" value="HTH_ARSR"/>
    <property type="match status" value="1"/>
</dbReference>
<name>A0ABV4K378_9BACT</name>
<keyword evidence="2" id="KW-0238">DNA-binding</keyword>
<comment type="caution">
    <text evidence="5">The sequence shown here is derived from an EMBL/GenBank/DDBJ whole genome shotgun (WGS) entry which is preliminary data.</text>
</comment>
<protein>
    <submittedName>
        <fullName evidence="5">ArsR/SmtB family transcription factor</fullName>
    </submittedName>
</protein>
<evidence type="ECO:0000256" key="1">
    <source>
        <dbReference type="ARBA" id="ARBA00023015"/>
    </source>
</evidence>